<dbReference type="PANTHER" id="PTHR30176">
    <property type="entry name" value="FERREDOXIN-TYPE PROTEIN NAPH"/>
    <property type="match status" value="1"/>
</dbReference>
<dbReference type="EMBL" id="LGTC01000001">
    <property type="protein sequence ID" value="KNY30287.1"/>
    <property type="molecule type" value="Genomic_DNA"/>
</dbReference>
<organism evidence="9 10">
    <name type="scientific">Pseudobacteroides cellulosolvens ATCC 35603 = DSM 2933</name>
    <dbReference type="NCBI Taxonomy" id="398512"/>
    <lineage>
        <taxon>Bacteria</taxon>
        <taxon>Bacillati</taxon>
        <taxon>Bacillota</taxon>
        <taxon>Clostridia</taxon>
        <taxon>Eubacteriales</taxon>
        <taxon>Oscillospiraceae</taxon>
        <taxon>Pseudobacteroides</taxon>
    </lineage>
</organism>
<dbReference type="InterPro" id="IPR017896">
    <property type="entry name" value="4Fe4S_Fe-S-bd"/>
</dbReference>
<evidence type="ECO:0000256" key="5">
    <source>
        <dbReference type="ARBA" id="ARBA00023004"/>
    </source>
</evidence>
<feature type="domain" description="4Fe-4S ferredoxin-type" evidence="8">
    <location>
        <begin position="311"/>
        <end position="340"/>
    </location>
</feature>
<dbReference type="PANTHER" id="PTHR30176:SF3">
    <property type="entry name" value="FERREDOXIN-TYPE PROTEIN NAPH"/>
    <property type="match status" value="1"/>
</dbReference>
<evidence type="ECO:0000256" key="7">
    <source>
        <dbReference type="SAM" id="Phobius"/>
    </source>
</evidence>
<sequence length="357" mass="39455">MKKFLTILGSLTLVLGIACLTGEIIGCFMTPIDGFLYLFGTTSHNTMAFLLDIPQYLISAGIIILAIAFIMKGKGSKEDDKLNLQLANTSKFGPWKKKRTVFQYAVLVIIFVHLILTVLGLTNIKGVCPRSLGDMAVKGELGISAVFWTSIIVLSLVWGRVLCGWLCVYAPVQETAANMLTGIGANPLKKKFVKKGLIYITTIAFWGSILFNIIKNINHIDFNINNGDSVNNIWLYVGGLITMLPLTLLFTHLFGNRFFCKYICPIGGLQSIWNKVSLLKVKIDHKKCVNCNACTKNCQMGVAIDNYIKEGDSCVRDGNCIMCGDCIDKCPKNALKFGIIERKSSSQINENEKRKTA</sequence>
<dbReference type="InterPro" id="IPR051684">
    <property type="entry name" value="Electron_Trans/Redox"/>
</dbReference>
<feature type="transmembrane region" description="Helical" evidence="7">
    <location>
        <begin position="141"/>
        <end position="159"/>
    </location>
</feature>
<dbReference type="Proteomes" id="UP000036923">
    <property type="component" value="Unassembled WGS sequence"/>
</dbReference>
<dbReference type="GO" id="GO:0046872">
    <property type="term" value="F:metal ion binding"/>
    <property type="evidence" value="ECO:0007669"/>
    <property type="project" value="UniProtKB-KW"/>
</dbReference>
<evidence type="ECO:0000256" key="4">
    <source>
        <dbReference type="ARBA" id="ARBA00022982"/>
    </source>
</evidence>
<dbReference type="PROSITE" id="PS51257">
    <property type="entry name" value="PROKAR_LIPOPROTEIN"/>
    <property type="match status" value="1"/>
</dbReference>
<dbReference type="SUPFAM" id="SSF54862">
    <property type="entry name" value="4Fe-4S ferredoxins"/>
    <property type="match status" value="1"/>
</dbReference>
<feature type="transmembrane region" description="Helical" evidence="7">
    <location>
        <begin position="46"/>
        <end position="71"/>
    </location>
</feature>
<evidence type="ECO:0000313" key="10">
    <source>
        <dbReference type="Proteomes" id="UP000036923"/>
    </source>
</evidence>
<evidence type="ECO:0000256" key="6">
    <source>
        <dbReference type="ARBA" id="ARBA00023014"/>
    </source>
</evidence>
<feature type="transmembrane region" description="Helical" evidence="7">
    <location>
        <begin position="234"/>
        <end position="254"/>
    </location>
</feature>
<keyword evidence="7" id="KW-0472">Membrane</keyword>
<dbReference type="Pfam" id="PF12801">
    <property type="entry name" value="Fer4_5"/>
    <property type="match status" value="2"/>
</dbReference>
<keyword evidence="10" id="KW-1185">Reference proteome</keyword>
<dbReference type="GO" id="GO:0051539">
    <property type="term" value="F:4 iron, 4 sulfur cluster binding"/>
    <property type="evidence" value="ECO:0007669"/>
    <property type="project" value="UniProtKB-KW"/>
</dbReference>
<evidence type="ECO:0000256" key="3">
    <source>
        <dbReference type="ARBA" id="ARBA00022723"/>
    </source>
</evidence>
<evidence type="ECO:0000256" key="2">
    <source>
        <dbReference type="ARBA" id="ARBA00022485"/>
    </source>
</evidence>
<feature type="domain" description="4Fe-4S ferredoxin-type" evidence="8">
    <location>
        <begin position="279"/>
        <end position="310"/>
    </location>
</feature>
<dbReference type="STRING" id="398512.Bccel_5567"/>
<dbReference type="RefSeq" id="WP_036939863.1">
    <property type="nucleotide sequence ID" value="NZ_JQKC01000010.1"/>
</dbReference>
<protein>
    <submittedName>
        <fullName evidence="9">4Fe-4S ferredoxin iron-sulfur binding domain-containing protein</fullName>
    </submittedName>
</protein>
<accession>A0A0L6JXW5</accession>
<dbReference type="InterPro" id="IPR017900">
    <property type="entry name" value="4Fe4S_Fe_S_CS"/>
</dbReference>
<keyword evidence="2" id="KW-0004">4Fe-4S</keyword>
<keyword evidence="7" id="KW-0812">Transmembrane</keyword>
<keyword evidence="7" id="KW-1133">Transmembrane helix</keyword>
<dbReference type="eggNOG" id="COG0348">
    <property type="taxonomic scope" value="Bacteria"/>
</dbReference>
<dbReference type="Pfam" id="PF13187">
    <property type="entry name" value="Fer4_9"/>
    <property type="match status" value="1"/>
</dbReference>
<reference evidence="10" key="1">
    <citation type="submission" date="2015-07" db="EMBL/GenBank/DDBJ databases">
        <title>Near-Complete Genome Sequence of the Cellulolytic Bacterium Bacteroides (Pseudobacteroides) cellulosolvens ATCC 35603.</title>
        <authorList>
            <person name="Dassa B."/>
            <person name="Utturkar S.M."/>
            <person name="Klingeman D.M."/>
            <person name="Hurt R.A."/>
            <person name="Keller M."/>
            <person name="Xu J."/>
            <person name="Reddy Y.H.K."/>
            <person name="Borovok I."/>
            <person name="Grinberg I.R."/>
            <person name="Lamed R."/>
            <person name="Zhivin O."/>
            <person name="Bayer E.A."/>
            <person name="Brown S.D."/>
        </authorList>
    </citation>
    <scope>NUCLEOTIDE SEQUENCE [LARGE SCALE GENOMIC DNA]</scope>
    <source>
        <strain evidence="10">DSM 2933</strain>
    </source>
</reference>
<keyword evidence="1" id="KW-0813">Transport</keyword>
<evidence type="ECO:0000256" key="1">
    <source>
        <dbReference type="ARBA" id="ARBA00022448"/>
    </source>
</evidence>
<feature type="transmembrane region" description="Helical" evidence="7">
    <location>
        <begin position="101"/>
        <end position="121"/>
    </location>
</feature>
<dbReference type="AlphaFoldDB" id="A0A0L6JXW5"/>
<evidence type="ECO:0000259" key="8">
    <source>
        <dbReference type="PROSITE" id="PS51379"/>
    </source>
</evidence>
<feature type="transmembrane region" description="Helical" evidence="7">
    <location>
        <begin position="196"/>
        <end position="214"/>
    </location>
</feature>
<dbReference type="PROSITE" id="PS51379">
    <property type="entry name" value="4FE4S_FER_2"/>
    <property type="match status" value="2"/>
</dbReference>
<dbReference type="GO" id="GO:0005886">
    <property type="term" value="C:plasma membrane"/>
    <property type="evidence" value="ECO:0007669"/>
    <property type="project" value="TreeGrafter"/>
</dbReference>
<evidence type="ECO:0000313" key="9">
    <source>
        <dbReference type="EMBL" id="KNY30287.1"/>
    </source>
</evidence>
<name>A0A0L6JXW5_9FIRM</name>
<keyword evidence="3" id="KW-0479">Metal-binding</keyword>
<proteinExistence type="predicted"/>
<keyword evidence="5" id="KW-0408">Iron</keyword>
<keyword evidence="4" id="KW-0249">Electron transport</keyword>
<gene>
    <name evidence="9" type="ORF">Bccel_5567</name>
</gene>
<keyword evidence="6" id="KW-0411">Iron-sulfur</keyword>
<dbReference type="Gene3D" id="3.30.70.20">
    <property type="match status" value="1"/>
</dbReference>
<dbReference type="PROSITE" id="PS00198">
    <property type="entry name" value="4FE4S_FER_1"/>
    <property type="match status" value="1"/>
</dbReference>
<comment type="caution">
    <text evidence="9">The sequence shown here is derived from an EMBL/GenBank/DDBJ whole genome shotgun (WGS) entry which is preliminary data.</text>
</comment>
<dbReference type="OrthoDB" id="9806398at2"/>